<evidence type="ECO:0000313" key="1">
    <source>
        <dbReference type="EMBL" id="EGO63184.1"/>
    </source>
</evidence>
<dbReference type="EMBL" id="AFGF01000126">
    <property type="protein sequence ID" value="EGO63184.1"/>
    <property type="molecule type" value="Genomic_DNA"/>
</dbReference>
<keyword evidence="2" id="KW-1185">Reference proteome</keyword>
<evidence type="ECO:0000313" key="2">
    <source>
        <dbReference type="Proteomes" id="UP000003240"/>
    </source>
</evidence>
<accession>F7NL79</accession>
<dbReference type="Proteomes" id="UP000003240">
    <property type="component" value="Unassembled WGS sequence"/>
</dbReference>
<reference evidence="1 2" key="1">
    <citation type="journal article" date="2011" name="EMBO J.">
        <title>Structural diversity of bacterial flagellar motors.</title>
        <authorList>
            <person name="Chen S."/>
            <person name="Beeby M."/>
            <person name="Murphy G.E."/>
            <person name="Leadbetter J.R."/>
            <person name="Hendrixson D.R."/>
            <person name="Briegel A."/>
            <person name="Li Z."/>
            <person name="Shi J."/>
            <person name="Tocheva E.I."/>
            <person name="Muller A."/>
            <person name="Dobro M.J."/>
            <person name="Jensen G.J."/>
        </authorList>
    </citation>
    <scope>NUCLEOTIDE SEQUENCE [LARGE SCALE GENOMIC DNA]</scope>
    <source>
        <strain evidence="1 2">DSM 6540</strain>
    </source>
</reference>
<protein>
    <submittedName>
        <fullName evidence="1">Uncharacterized protein</fullName>
    </submittedName>
</protein>
<proteinExistence type="predicted"/>
<dbReference type="RefSeq" id="WP_004573424.1">
    <property type="nucleotide sequence ID" value="NZ_AFGF01000126.1"/>
</dbReference>
<dbReference type="OrthoDB" id="1684110at2"/>
<comment type="caution">
    <text evidence="1">The sequence shown here is derived from an EMBL/GenBank/DDBJ whole genome shotgun (WGS) entry which is preliminary data.</text>
</comment>
<dbReference type="STRING" id="1009370.ALO_14257"/>
<organism evidence="1 2">
    <name type="scientific">Acetonema longum DSM 6540</name>
    <dbReference type="NCBI Taxonomy" id="1009370"/>
    <lineage>
        <taxon>Bacteria</taxon>
        <taxon>Bacillati</taxon>
        <taxon>Bacillota</taxon>
        <taxon>Negativicutes</taxon>
        <taxon>Acetonemataceae</taxon>
        <taxon>Acetonema</taxon>
    </lineage>
</organism>
<gene>
    <name evidence="1" type="ORF">ALO_14257</name>
</gene>
<dbReference type="AlphaFoldDB" id="F7NL79"/>
<name>F7NL79_9FIRM</name>
<sequence>MDFVGYPWKEAEVQLQQNRIEYRCVAAHPSVSPHKGFHLNENCWFVVRQRQEDGVYHLVVAAKMGKEVFLDGLQN</sequence>